<dbReference type="STRING" id="215637.A0A4P9ZPH0"/>
<dbReference type="InterPro" id="IPR017884">
    <property type="entry name" value="SANT_dom"/>
</dbReference>
<dbReference type="PANTHER" id="PTHR12374:SF20">
    <property type="entry name" value="TRANSCRIPTIONAL ADAPTER 2-ALPHA"/>
    <property type="match status" value="1"/>
</dbReference>
<keyword evidence="6 8" id="KW-0804">Transcription</keyword>
<evidence type="ECO:0000256" key="7">
    <source>
        <dbReference type="ARBA" id="ARBA00023242"/>
    </source>
</evidence>
<dbReference type="InterPro" id="IPR017930">
    <property type="entry name" value="Myb_dom"/>
</dbReference>
<feature type="domain" description="SANT" evidence="14">
    <location>
        <begin position="67"/>
        <end position="119"/>
    </location>
</feature>
<dbReference type="FunFam" id="3.30.60.90:FF:000008">
    <property type="entry name" value="Transcriptional adapter 2"/>
    <property type="match status" value="1"/>
</dbReference>
<keyword evidence="7 8" id="KW-0539">Nucleus</keyword>
<dbReference type="InterPro" id="IPR007526">
    <property type="entry name" value="SWIRM"/>
</dbReference>
<dbReference type="GO" id="GO:0006357">
    <property type="term" value="P:regulation of transcription by RNA polymerase II"/>
    <property type="evidence" value="ECO:0007669"/>
    <property type="project" value="InterPro"/>
</dbReference>
<dbReference type="Pfam" id="PF25299">
    <property type="entry name" value="ZZ_ADA2"/>
    <property type="match status" value="1"/>
</dbReference>
<dbReference type="InterPro" id="IPR036388">
    <property type="entry name" value="WH-like_DNA-bd_sf"/>
</dbReference>
<dbReference type="PANTHER" id="PTHR12374">
    <property type="entry name" value="TRANSCRIPTIONAL ADAPTOR 2 ADA2 -RELATED"/>
    <property type="match status" value="1"/>
</dbReference>
<dbReference type="Gene3D" id="1.10.10.60">
    <property type="entry name" value="Homeodomain-like"/>
    <property type="match status" value="1"/>
</dbReference>
<evidence type="ECO:0000256" key="4">
    <source>
        <dbReference type="ARBA" id="ARBA00022833"/>
    </source>
</evidence>
<evidence type="ECO:0000259" key="11">
    <source>
        <dbReference type="PROSITE" id="PS50090"/>
    </source>
</evidence>
<dbReference type="InterPro" id="IPR016827">
    <property type="entry name" value="Ada2/TADA2"/>
</dbReference>
<dbReference type="Gene3D" id="3.30.60.90">
    <property type="match status" value="1"/>
</dbReference>
<feature type="domain" description="HTH myb-type" evidence="15">
    <location>
        <begin position="72"/>
        <end position="119"/>
    </location>
</feature>
<feature type="domain" description="Myb-like" evidence="11">
    <location>
        <begin position="72"/>
        <end position="115"/>
    </location>
</feature>
<dbReference type="InterPro" id="IPR001005">
    <property type="entry name" value="SANT/Myb"/>
</dbReference>
<evidence type="ECO:0000259" key="12">
    <source>
        <dbReference type="PROSITE" id="PS50135"/>
    </source>
</evidence>
<dbReference type="Pfam" id="PF04433">
    <property type="entry name" value="SWIRM"/>
    <property type="match status" value="1"/>
</dbReference>
<dbReference type="CDD" id="cd00167">
    <property type="entry name" value="SANT"/>
    <property type="match status" value="1"/>
</dbReference>
<dbReference type="GO" id="GO:0003713">
    <property type="term" value="F:transcription coactivator activity"/>
    <property type="evidence" value="ECO:0007669"/>
    <property type="project" value="InterPro"/>
</dbReference>
<dbReference type="FunFam" id="1.10.10.10:FF:000087">
    <property type="entry name" value="Transcriptional adapter 2"/>
    <property type="match status" value="1"/>
</dbReference>
<dbReference type="Gene3D" id="1.10.10.10">
    <property type="entry name" value="Winged helix-like DNA-binding domain superfamily/Winged helix DNA-binding domain"/>
    <property type="match status" value="1"/>
</dbReference>
<dbReference type="Proteomes" id="UP000268162">
    <property type="component" value="Unassembled WGS sequence"/>
</dbReference>
<keyword evidence="5 8" id="KW-0805">Transcription regulation</keyword>
<feature type="compositionally biased region" description="Polar residues" evidence="10">
    <location>
        <begin position="152"/>
        <end position="166"/>
    </location>
</feature>
<dbReference type="AlphaFoldDB" id="A0A4P9ZPH0"/>
<dbReference type="PROSITE" id="PS50135">
    <property type="entry name" value="ZF_ZZ_2"/>
    <property type="match status" value="1"/>
</dbReference>
<dbReference type="FunFam" id="1.10.10.60:FF:000115">
    <property type="entry name" value="Transcriptional adapter 2"/>
    <property type="match status" value="1"/>
</dbReference>
<reference evidence="17" key="1">
    <citation type="journal article" date="2018" name="Nat. Microbiol.">
        <title>Leveraging single-cell genomics to expand the fungal tree of life.</title>
        <authorList>
            <person name="Ahrendt S.R."/>
            <person name="Quandt C.A."/>
            <person name="Ciobanu D."/>
            <person name="Clum A."/>
            <person name="Salamov A."/>
            <person name="Andreopoulos B."/>
            <person name="Cheng J.F."/>
            <person name="Woyke T."/>
            <person name="Pelin A."/>
            <person name="Henrissat B."/>
            <person name="Reynolds N.K."/>
            <person name="Benny G.L."/>
            <person name="Smith M.E."/>
            <person name="James T.Y."/>
            <person name="Grigoriev I.V."/>
        </authorList>
    </citation>
    <scope>NUCLEOTIDE SEQUENCE [LARGE SCALE GENOMIC DNA]</scope>
    <source>
        <strain evidence="17">RSA 468</strain>
    </source>
</reference>
<name>A0A4P9ZPH0_9FUNG</name>
<dbReference type="InterPro" id="IPR043145">
    <property type="entry name" value="Znf_ZZ_sf"/>
</dbReference>
<evidence type="ECO:0000259" key="13">
    <source>
        <dbReference type="PROSITE" id="PS50934"/>
    </source>
</evidence>
<dbReference type="InterPro" id="IPR055141">
    <property type="entry name" value="TADA2A_B-like_dom"/>
</dbReference>
<keyword evidence="17" id="KW-1185">Reference proteome</keyword>
<keyword evidence="2" id="KW-0479">Metal-binding</keyword>
<evidence type="ECO:0000256" key="6">
    <source>
        <dbReference type="ARBA" id="ARBA00023163"/>
    </source>
</evidence>
<dbReference type="GO" id="GO:0005634">
    <property type="term" value="C:nucleus"/>
    <property type="evidence" value="ECO:0007669"/>
    <property type="project" value="UniProtKB-SubCell"/>
</dbReference>
<dbReference type="SMART" id="SM00291">
    <property type="entry name" value="ZnF_ZZ"/>
    <property type="match status" value="1"/>
</dbReference>
<dbReference type="SUPFAM" id="SSF57850">
    <property type="entry name" value="RING/U-box"/>
    <property type="match status" value="1"/>
</dbReference>
<evidence type="ECO:0000256" key="3">
    <source>
        <dbReference type="ARBA" id="ARBA00022771"/>
    </source>
</evidence>
<dbReference type="Pfam" id="PF22941">
    <property type="entry name" value="TADA2A-like_3rd"/>
    <property type="match status" value="1"/>
</dbReference>
<sequence length="481" mass="54569">MAESRSDRDWRYTCDYCQSNLSGTVRIRCAECPDFDTCVTCFSQGIELGPHKNNHKYQVVTPNFFPIFTEDWSADEELLLIEGIQQFGMGNWMDIAEHVRTKNKDECEKHYQIVYLESPQWPLPRFIDKKFDASKPATRPPALKKPRPTPSNPRLSKPLSSQPTNHEIQGYMPARLEFELEYENDAENSVKDLVFNPDDLPEDTELKLVMMDIYNGRLDKRIERKRFLSDRGLLEYKKMQTLEKKRSKEERDLWNKGKVFARLQTHEDYLSFMQGLQREAQLRQQIAMLQDYRQNGITTLKEGEQFEQARHQRWQTLRAHGIKEGALAAKRVSGSSNNINGGGGDGAVVTSTARGVSTPTGGSMGVGASGGARRPANPLNLDNAEGVHLLSPEEQQLCSVLRILPRPYIVIKETILKEYASRGSLRRREARELIKIDVNKTSRLYDFFLSMGWITAPGRTALHWQAKNAGGGGGAATATTN</sequence>
<comment type="subcellular location">
    <subcellularLocation>
        <location evidence="1 8">Nucleus</location>
    </subcellularLocation>
</comment>
<evidence type="ECO:0000256" key="2">
    <source>
        <dbReference type="ARBA" id="ARBA00022723"/>
    </source>
</evidence>
<dbReference type="GO" id="GO:0070461">
    <property type="term" value="C:SAGA-type complex"/>
    <property type="evidence" value="ECO:0007669"/>
    <property type="project" value="TreeGrafter"/>
</dbReference>
<evidence type="ECO:0000259" key="14">
    <source>
        <dbReference type="PROSITE" id="PS51293"/>
    </source>
</evidence>
<keyword evidence="3 9" id="KW-0863">Zinc-finger</keyword>
<dbReference type="SUPFAM" id="SSF46689">
    <property type="entry name" value="Homeodomain-like"/>
    <property type="match status" value="2"/>
</dbReference>
<evidence type="ECO:0000313" key="17">
    <source>
        <dbReference type="Proteomes" id="UP000268162"/>
    </source>
</evidence>
<evidence type="ECO:0000256" key="9">
    <source>
        <dbReference type="PROSITE-ProRule" id="PRU00228"/>
    </source>
</evidence>
<dbReference type="SMART" id="SM00717">
    <property type="entry name" value="SANT"/>
    <property type="match status" value="1"/>
</dbReference>
<evidence type="ECO:0000256" key="8">
    <source>
        <dbReference type="PIRNR" id="PIRNR025024"/>
    </source>
</evidence>
<dbReference type="InterPro" id="IPR000433">
    <property type="entry name" value="Znf_ZZ"/>
</dbReference>
<feature type="domain" description="SWIRM" evidence="13">
    <location>
        <begin position="370"/>
        <end position="465"/>
    </location>
</feature>
<protein>
    <recommendedName>
        <fullName evidence="8">Transcriptional adapter 2</fullName>
    </recommendedName>
</protein>
<evidence type="ECO:0000256" key="5">
    <source>
        <dbReference type="ARBA" id="ARBA00023015"/>
    </source>
</evidence>
<dbReference type="InterPro" id="IPR009057">
    <property type="entry name" value="Homeodomain-like_sf"/>
</dbReference>
<organism evidence="16 17">
    <name type="scientific">Dimargaris cristalligena</name>
    <dbReference type="NCBI Taxonomy" id="215637"/>
    <lineage>
        <taxon>Eukaryota</taxon>
        <taxon>Fungi</taxon>
        <taxon>Fungi incertae sedis</taxon>
        <taxon>Zoopagomycota</taxon>
        <taxon>Kickxellomycotina</taxon>
        <taxon>Dimargaritomycetes</taxon>
        <taxon>Dimargaritales</taxon>
        <taxon>Dimargaritaceae</taxon>
        <taxon>Dimargaris</taxon>
    </lineage>
</organism>
<keyword evidence="4" id="KW-0862">Zinc</keyword>
<feature type="domain" description="ZZ-type" evidence="12">
    <location>
        <begin position="9"/>
        <end position="65"/>
    </location>
</feature>
<dbReference type="CDD" id="cd02335">
    <property type="entry name" value="ZZ_ADA2"/>
    <property type="match status" value="1"/>
</dbReference>
<dbReference type="PROSITE" id="PS50934">
    <property type="entry name" value="SWIRM"/>
    <property type="match status" value="1"/>
</dbReference>
<feature type="region of interest" description="Disordered" evidence="10">
    <location>
        <begin position="133"/>
        <end position="166"/>
    </location>
</feature>
<dbReference type="PIRSF" id="PIRSF025024">
    <property type="entry name" value="Transcriptional_adaptor_2"/>
    <property type="match status" value="1"/>
</dbReference>
<dbReference type="GO" id="GO:0008270">
    <property type="term" value="F:zinc ion binding"/>
    <property type="evidence" value="ECO:0007669"/>
    <property type="project" value="UniProtKB-KW"/>
</dbReference>
<evidence type="ECO:0000259" key="15">
    <source>
        <dbReference type="PROSITE" id="PS51294"/>
    </source>
</evidence>
<dbReference type="EMBL" id="ML002922">
    <property type="protein sequence ID" value="RKP35243.1"/>
    <property type="molecule type" value="Genomic_DNA"/>
</dbReference>
<dbReference type="Pfam" id="PF00249">
    <property type="entry name" value="Myb_DNA-binding"/>
    <property type="match status" value="1"/>
</dbReference>
<dbReference type="PROSITE" id="PS51294">
    <property type="entry name" value="HTH_MYB"/>
    <property type="match status" value="1"/>
</dbReference>
<dbReference type="PROSITE" id="PS51293">
    <property type="entry name" value="SANT"/>
    <property type="match status" value="1"/>
</dbReference>
<evidence type="ECO:0000313" key="16">
    <source>
        <dbReference type="EMBL" id="RKP35243.1"/>
    </source>
</evidence>
<evidence type="ECO:0000256" key="1">
    <source>
        <dbReference type="ARBA" id="ARBA00004123"/>
    </source>
</evidence>
<dbReference type="InterPro" id="IPR041983">
    <property type="entry name" value="ADA2-like_ZZ"/>
</dbReference>
<dbReference type="GO" id="GO:0006338">
    <property type="term" value="P:chromatin remodeling"/>
    <property type="evidence" value="ECO:0007669"/>
    <property type="project" value="TreeGrafter"/>
</dbReference>
<proteinExistence type="predicted"/>
<gene>
    <name evidence="16" type="ORF">BJ085DRAFT_43458</name>
</gene>
<dbReference type="GO" id="GO:0003682">
    <property type="term" value="F:chromatin binding"/>
    <property type="evidence" value="ECO:0007669"/>
    <property type="project" value="TreeGrafter"/>
</dbReference>
<evidence type="ECO:0000256" key="10">
    <source>
        <dbReference type="SAM" id="MobiDB-lite"/>
    </source>
</evidence>
<accession>A0A4P9ZPH0</accession>
<dbReference type="PROSITE" id="PS50090">
    <property type="entry name" value="MYB_LIKE"/>
    <property type="match status" value="1"/>
</dbReference>